<feature type="domain" description="SnoaL-like" evidence="1">
    <location>
        <begin position="18"/>
        <end position="129"/>
    </location>
</feature>
<reference evidence="2 3" key="1">
    <citation type="submission" date="2016-10" db="EMBL/GenBank/DDBJ databases">
        <authorList>
            <person name="de Groot N.N."/>
        </authorList>
    </citation>
    <scope>NUCLEOTIDE SEQUENCE [LARGE SCALE GENOMIC DNA]</scope>
    <source>
        <strain evidence="3">P4-7,KCTC 19426,CECT 7604</strain>
    </source>
</reference>
<sequence length="137" mass="15169">MTAPAESSAQEAIWAATLDIYAGFLAADRPRIDSHLHPDGTFWDSEEAELIRGKAQLDAARDRRPAAGDGPSVVALDATDPVIDVWGDTAVARHWLTVRFDDDDVAPQHVRVTGVWRRVDGRWLAVHNHEDVRVSPR</sequence>
<dbReference type="AlphaFoldDB" id="A0A1H0MX51"/>
<protein>
    <submittedName>
        <fullName evidence="2">Ketosteroid isomerase homolog</fullName>
    </submittedName>
</protein>
<dbReference type="OrthoDB" id="1551077at2"/>
<dbReference type="STRING" id="1090615.SAMN04515671_2124"/>
<dbReference type="EMBL" id="LT629710">
    <property type="protein sequence ID" value="SDO84856.1"/>
    <property type="molecule type" value="Genomic_DNA"/>
</dbReference>
<keyword evidence="2" id="KW-0413">Isomerase</keyword>
<evidence type="ECO:0000313" key="3">
    <source>
        <dbReference type="Proteomes" id="UP000198741"/>
    </source>
</evidence>
<proteinExistence type="predicted"/>
<evidence type="ECO:0000313" key="2">
    <source>
        <dbReference type="EMBL" id="SDO84856.1"/>
    </source>
</evidence>
<accession>A0A1H0MX51</accession>
<gene>
    <name evidence="2" type="ORF">SAMN04515671_2124</name>
</gene>
<dbReference type="InterPro" id="IPR032710">
    <property type="entry name" value="NTF2-like_dom_sf"/>
</dbReference>
<dbReference type="GO" id="GO:0016853">
    <property type="term" value="F:isomerase activity"/>
    <property type="evidence" value="ECO:0007669"/>
    <property type="project" value="UniProtKB-KW"/>
</dbReference>
<dbReference type="Gene3D" id="3.10.450.50">
    <property type="match status" value="1"/>
</dbReference>
<dbReference type="Proteomes" id="UP000198741">
    <property type="component" value="Chromosome I"/>
</dbReference>
<dbReference type="Pfam" id="PF13474">
    <property type="entry name" value="SnoaL_3"/>
    <property type="match status" value="1"/>
</dbReference>
<dbReference type="SUPFAM" id="SSF54427">
    <property type="entry name" value="NTF2-like"/>
    <property type="match status" value="1"/>
</dbReference>
<dbReference type="InterPro" id="IPR037401">
    <property type="entry name" value="SnoaL-like"/>
</dbReference>
<organism evidence="2 3">
    <name type="scientific">Nakamurella panacisegetis</name>
    <dbReference type="NCBI Taxonomy" id="1090615"/>
    <lineage>
        <taxon>Bacteria</taxon>
        <taxon>Bacillati</taxon>
        <taxon>Actinomycetota</taxon>
        <taxon>Actinomycetes</taxon>
        <taxon>Nakamurellales</taxon>
        <taxon>Nakamurellaceae</taxon>
        <taxon>Nakamurella</taxon>
    </lineage>
</organism>
<dbReference type="RefSeq" id="WP_090475920.1">
    <property type="nucleotide sequence ID" value="NZ_LT629710.1"/>
</dbReference>
<evidence type="ECO:0000259" key="1">
    <source>
        <dbReference type="Pfam" id="PF13474"/>
    </source>
</evidence>
<name>A0A1H0MX51_9ACTN</name>
<keyword evidence="3" id="KW-1185">Reference proteome</keyword>